<dbReference type="AlphaFoldDB" id="A0A6J1D5H9"/>
<dbReference type="RefSeq" id="XP_022148929.1">
    <property type="nucleotide sequence ID" value="XM_022293237.1"/>
</dbReference>
<proteinExistence type="predicted"/>
<protein>
    <submittedName>
        <fullName evidence="3">Uncharacterized protein LOC111017476</fullName>
    </submittedName>
</protein>
<dbReference type="OrthoDB" id="1434596at2759"/>
<gene>
    <name evidence="3" type="primary">LOC111017476</name>
</gene>
<dbReference type="Pfam" id="PF03732">
    <property type="entry name" value="Retrotrans_gag"/>
    <property type="match status" value="1"/>
</dbReference>
<accession>A0A6J1D5H9</accession>
<sequence length="255" mass="28931">MMVKELESRCGAMEKEVTDIKGAITVVKVEEQRVMSERIQNMLESFMSEIIGGKTPSISQLGESLVQKNKLTEEATRVVQINDQAYDRNKFKKVEMPIFIVISFDVVALAWYRWHEPRDQFTDWDNLRTRSLKRFRKSKEGRQCARLLAIKQEGSVAEYQEAFEALSAPLPQLSDEVLECTFLNGLDLVVRSKVLATEPQGLEQIMHRAQLVEDIATAVQEAGEGAVDRYTKVNLLGGKTVTDSEYNPYSHGHFG</sequence>
<evidence type="ECO:0000259" key="1">
    <source>
        <dbReference type="Pfam" id="PF03732"/>
    </source>
</evidence>
<feature type="domain" description="Retrotransposon gag" evidence="1">
    <location>
        <begin position="99"/>
        <end position="187"/>
    </location>
</feature>
<name>A0A6J1D5H9_MOMCH</name>
<reference evidence="3" key="1">
    <citation type="submission" date="2025-08" db="UniProtKB">
        <authorList>
            <consortium name="RefSeq"/>
        </authorList>
    </citation>
    <scope>IDENTIFICATION</scope>
    <source>
        <strain evidence="3">OHB3-1</strain>
    </source>
</reference>
<evidence type="ECO:0000313" key="2">
    <source>
        <dbReference type="Proteomes" id="UP000504603"/>
    </source>
</evidence>
<dbReference type="Proteomes" id="UP000504603">
    <property type="component" value="Unplaced"/>
</dbReference>
<dbReference type="GeneID" id="111017476"/>
<organism evidence="2 3">
    <name type="scientific">Momordica charantia</name>
    <name type="common">Bitter gourd</name>
    <name type="synonym">Balsam pear</name>
    <dbReference type="NCBI Taxonomy" id="3673"/>
    <lineage>
        <taxon>Eukaryota</taxon>
        <taxon>Viridiplantae</taxon>
        <taxon>Streptophyta</taxon>
        <taxon>Embryophyta</taxon>
        <taxon>Tracheophyta</taxon>
        <taxon>Spermatophyta</taxon>
        <taxon>Magnoliopsida</taxon>
        <taxon>eudicotyledons</taxon>
        <taxon>Gunneridae</taxon>
        <taxon>Pentapetalae</taxon>
        <taxon>rosids</taxon>
        <taxon>fabids</taxon>
        <taxon>Cucurbitales</taxon>
        <taxon>Cucurbitaceae</taxon>
        <taxon>Momordiceae</taxon>
        <taxon>Momordica</taxon>
    </lineage>
</organism>
<dbReference type="KEGG" id="mcha:111017476"/>
<keyword evidence="2" id="KW-1185">Reference proteome</keyword>
<evidence type="ECO:0000313" key="3">
    <source>
        <dbReference type="RefSeq" id="XP_022148929.1"/>
    </source>
</evidence>
<dbReference type="InterPro" id="IPR005162">
    <property type="entry name" value="Retrotrans_gag_dom"/>
</dbReference>